<feature type="transmembrane region" description="Helical" evidence="7">
    <location>
        <begin position="120"/>
        <end position="142"/>
    </location>
</feature>
<keyword evidence="4 7" id="KW-0812">Transmembrane</keyword>
<dbReference type="AlphaFoldDB" id="A0A645GLL1"/>
<protein>
    <submittedName>
        <fullName evidence="8">Uncharacterized protein</fullName>
    </submittedName>
</protein>
<evidence type="ECO:0000256" key="6">
    <source>
        <dbReference type="ARBA" id="ARBA00023136"/>
    </source>
</evidence>
<sequence length="206" mass="21896">MLNGLVQFGFAFLPMILGMCAFAAFPDLKNAELALPTAMKELMPFGVAALALAAIFAAEVSTADAVLYMLSSSISNDLYKTFFRPDISDKELLKVSRVATLVCGLLGVLFALWMPNIITALQIFYSLMTVSIGAPFLVGLFCDKASTKGAFISAIAGVSTTLILQFGNAGKGLWILNASSTGTVVAVIVMFASLYLFPNKKVLQKA</sequence>
<proteinExistence type="inferred from homology"/>
<comment type="caution">
    <text evidence="8">The sequence shown here is derived from an EMBL/GenBank/DDBJ whole genome shotgun (WGS) entry which is preliminary data.</text>
</comment>
<evidence type="ECO:0000256" key="2">
    <source>
        <dbReference type="ARBA" id="ARBA00006434"/>
    </source>
</evidence>
<keyword evidence="6 7" id="KW-0472">Membrane</keyword>
<dbReference type="InterPro" id="IPR001734">
    <property type="entry name" value="Na/solute_symporter"/>
</dbReference>
<keyword evidence="3" id="KW-0813">Transport</keyword>
<comment type="subcellular location">
    <subcellularLocation>
        <location evidence="1">Membrane</location>
        <topology evidence="1">Multi-pass membrane protein</topology>
    </subcellularLocation>
</comment>
<feature type="transmembrane region" description="Helical" evidence="7">
    <location>
        <begin position="149"/>
        <end position="167"/>
    </location>
</feature>
<dbReference type="PROSITE" id="PS50283">
    <property type="entry name" value="NA_SOLUT_SYMP_3"/>
    <property type="match status" value="1"/>
</dbReference>
<dbReference type="Pfam" id="PF00474">
    <property type="entry name" value="SSF"/>
    <property type="match status" value="1"/>
</dbReference>
<dbReference type="PANTHER" id="PTHR48086">
    <property type="entry name" value="SODIUM/PROLINE SYMPORTER-RELATED"/>
    <property type="match status" value="1"/>
</dbReference>
<evidence type="ECO:0000256" key="3">
    <source>
        <dbReference type="ARBA" id="ARBA00022448"/>
    </source>
</evidence>
<gene>
    <name evidence="8" type="ORF">SDC9_175201</name>
</gene>
<evidence type="ECO:0000256" key="7">
    <source>
        <dbReference type="SAM" id="Phobius"/>
    </source>
</evidence>
<dbReference type="PANTHER" id="PTHR48086:SF7">
    <property type="entry name" value="SODIUM-SOLUTE SYMPORTER-RELATED"/>
    <property type="match status" value="1"/>
</dbReference>
<accession>A0A645GLL1</accession>
<evidence type="ECO:0000313" key="8">
    <source>
        <dbReference type="EMBL" id="MPN27767.1"/>
    </source>
</evidence>
<feature type="transmembrane region" description="Helical" evidence="7">
    <location>
        <begin position="45"/>
        <end position="71"/>
    </location>
</feature>
<dbReference type="GO" id="GO:0022857">
    <property type="term" value="F:transmembrane transporter activity"/>
    <property type="evidence" value="ECO:0007669"/>
    <property type="project" value="InterPro"/>
</dbReference>
<dbReference type="InterPro" id="IPR050277">
    <property type="entry name" value="Sodium:Solute_Symporter"/>
</dbReference>
<reference evidence="8" key="1">
    <citation type="submission" date="2019-08" db="EMBL/GenBank/DDBJ databases">
        <authorList>
            <person name="Kucharzyk K."/>
            <person name="Murdoch R.W."/>
            <person name="Higgins S."/>
            <person name="Loffler F."/>
        </authorList>
    </citation>
    <scope>NUCLEOTIDE SEQUENCE</scope>
</reference>
<name>A0A645GLL1_9ZZZZ</name>
<feature type="transmembrane region" description="Helical" evidence="7">
    <location>
        <begin position="173"/>
        <end position="197"/>
    </location>
</feature>
<feature type="transmembrane region" description="Helical" evidence="7">
    <location>
        <begin position="5"/>
        <end position="25"/>
    </location>
</feature>
<organism evidence="8">
    <name type="scientific">bioreactor metagenome</name>
    <dbReference type="NCBI Taxonomy" id="1076179"/>
    <lineage>
        <taxon>unclassified sequences</taxon>
        <taxon>metagenomes</taxon>
        <taxon>ecological metagenomes</taxon>
    </lineage>
</organism>
<evidence type="ECO:0000256" key="4">
    <source>
        <dbReference type="ARBA" id="ARBA00022692"/>
    </source>
</evidence>
<feature type="transmembrane region" description="Helical" evidence="7">
    <location>
        <begin position="92"/>
        <end position="114"/>
    </location>
</feature>
<comment type="similarity">
    <text evidence="2">Belongs to the sodium:solute symporter (SSF) (TC 2.A.21) family.</text>
</comment>
<dbReference type="GO" id="GO:0005886">
    <property type="term" value="C:plasma membrane"/>
    <property type="evidence" value="ECO:0007669"/>
    <property type="project" value="TreeGrafter"/>
</dbReference>
<dbReference type="EMBL" id="VSSQ01077770">
    <property type="protein sequence ID" value="MPN27767.1"/>
    <property type="molecule type" value="Genomic_DNA"/>
</dbReference>
<dbReference type="Gene3D" id="1.20.1730.10">
    <property type="entry name" value="Sodium/glucose cotransporter"/>
    <property type="match status" value="1"/>
</dbReference>
<evidence type="ECO:0000256" key="5">
    <source>
        <dbReference type="ARBA" id="ARBA00022989"/>
    </source>
</evidence>
<dbReference type="InterPro" id="IPR038377">
    <property type="entry name" value="Na/Glc_symporter_sf"/>
</dbReference>
<evidence type="ECO:0000256" key="1">
    <source>
        <dbReference type="ARBA" id="ARBA00004141"/>
    </source>
</evidence>
<keyword evidence="5 7" id="KW-1133">Transmembrane helix</keyword>